<dbReference type="SUPFAM" id="SSF81901">
    <property type="entry name" value="HCP-like"/>
    <property type="match status" value="1"/>
</dbReference>
<dbReference type="SUPFAM" id="SSF52058">
    <property type="entry name" value="L domain-like"/>
    <property type="match status" value="1"/>
</dbReference>
<accession>A0ABM8W0G1</accession>
<dbReference type="Proteomes" id="UP000789901">
    <property type="component" value="Unassembled WGS sequence"/>
</dbReference>
<dbReference type="Gene3D" id="3.80.10.10">
    <property type="entry name" value="Ribonuclease Inhibitor"/>
    <property type="match status" value="1"/>
</dbReference>
<dbReference type="SMART" id="SM00671">
    <property type="entry name" value="SEL1"/>
    <property type="match status" value="2"/>
</dbReference>
<dbReference type="EMBL" id="CAJVQB010000511">
    <property type="protein sequence ID" value="CAG8493147.1"/>
    <property type="molecule type" value="Genomic_DNA"/>
</dbReference>
<name>A0ABM8W0G1_GIGMA</name>
<dbReference type="PANTHER" id="PTHR11102">
    <property type="entry name" value="SEL-1-LIKE PROTEIN"/>
    <property type="match status" value="1"/>
</dbReference>
<feature type="non-terminal residue" evidence="2">
    <location>
        <position position="394"/>
    </location>
</feature>
<dbReference type="Gene3D" id="1.25.40.10">
    <property type="entry name" value="Tetratricopeptide repeat domain"/>
    <property type="match status" value="1"/>
</dbReference>
<comment type="caution">
    <text evidence="2">The sequence shown here is derived from an EMBL/GenBank/DDBJ whole genome shotgun (WGS) entry which is preliminary data.</text>
</comment>
<organism evidence="2 3">
    <name type="scientific">Gigaspora margarita</name>
    <dbReference type="NCBI Taxonomy" id="4874"/>
    <lineage>
        <taxon>Eukaryota</taxon>
        <taxon>Fungi</taxon>
        <taxon>Fungi incertae sedis</taxon>
        <taxon>Mucoromycota</taxon>
        <taxon>Glomeromycotina</taxon>
        <taxon>Glomeromycetes</taxon>
        <taxon>Diversisporales</taxon>
        <taxon>Gigasporaceae</taxon>
        <taxon>Gigaspora</taxon>
    </lineage>
</organism>
<evidence type="ECO:0000313" key="3">
    <source>
        <dbReference type="Proteomes" id="UP000789901"/>
    </source>
</evidence>
<dbReference type="InterPro" id="IPR006597">
    <property type="entry name" value="Sel1-like"/>
</dbReference>
<dbReference type="InterPro" id="IPR032675">
    <property type="entry name" value="LRR_dom_sf"/>
</dbReference>
<reference evidence="2 3" key="1">
    <citation type="submission" date="2021-06" db="EMBL/GenBank/DDBJ databases">
        <authorList>
            <person name="Kallberg Y."/>
            <person name="Tangrot J."/>
            <person name="Rosling A."/>
        </authorList>
    </citation>
    <scope>NUCLEOTIDE SEQUENCE [LARGE SCALE GENOMIC DNA]</scope>
    <source>
        <strain evidence="2 3">120-4 pot B 10/14</strain>
    </source>
</reference>
<dbReference type="PANTHER" id="PTHR11102:SF160">
    <property type="entry name" value="ERAD-ASSOCIATED E3 UBIQUITIN-PROTEIN LIGASE COMPONENT HRD3"/>
    <property type="match status" value="1"/>
</dbReference>
<dbReference type="InterPro" id="IPR011990">
    <property type="entry name" value="TPR-like_helical_dom_sf"/>
</dbReference>
<protein>
    <submittedName>
        <fullName evidence="2">39333_t:CDS:1</fullName>
    </submittedName>
</protein>
<proteinExistence type="inferred from homology"/>
<dbReference type="InterPro" id="IPR050767">
    <property type="entry name" value="Sel1_AlgK"/>
</dbReference>
<sequence>MFKLVMDELGEAIELFNFLLNSRLNISEHEKVDCFNTFKRFEIGGDTRAHHYLALCFLNGIAVEKNTDKARELFNQTVAAEYTDSYFYYAICNKEENKDVFLKYFKLSANCNIADAQYHYGRLLYDSNDINLGLSYIRKSKKQKNIFAKKFMDNYKIETFTTISELNIENYTDLKFLNIDGRGFKNNHVLIKLVIKLCDNLSSITTRENMITFLSLSNLKSLEEFKYEHANKNNVDLYDVNVSVIIQDLPSLKEIVLNESKADDVSVINCLTLYKLSISYTRLNSLRIEKYAIITDVKINGNCLSDLDTIKHLVKLTKLDIRKSNFSGSLEPLKDMLKLQELHIDNRFDNGLEYLPPSLEILNICSSKHYHSNELIDQGSGILCALLKLGNPDK</sequence>
<evidence type="ECO:0000256" key="1">
    <source>
        <dbReference type="ARBA" id="ARBA00038101"/>
    </source>
</evidence>
<comment type="similarity">
    <text evidence="1">Belongs to the sel-1 family.</text>
</comment>
<gene>
    <name evidence="2" type="ORF">GMARGA_LOCUS1822</name>
</gene>
<evidence type="ECO:0000313" key="2">
    <source>
        <dbReference type="EMBL" id="CAG8493147.1"/>
    </source>
</evidence>
<keyword evidence="3" id="KW-1185">Reference proteome</keyword>